<dbReference type="Gene3D" id="6.10.10.120">
    <property type="entry name" value="Antitoxin ParD1-like"/>
    <property type="match status" value="1"/>
</dbReference>
<organism evidence="2 3">
    <name type="scientific">Xaviernesmea oryzae</name>
    <dbReference type="NCBI Taxonomy" id="464029"/>
    <lineage>
        <taxon>Bacteria</taxon>
        <taxon>Pseudomonadati</taxon>
        <taxon>Pseudomonadota</taxon>
        <taxon>Alphaproteobacteria</taxon>
        <taxon>Hyphomicrobiales</taxon>
        <taxon>Rhizobiaceae</taxon>
        <taxon>Rhizobium/Agrobacterium group</taxon>
        <taxon>Xaviernesmea</taxon>
    </lineage>
</organism>
<dbReference type="RefSeq" id="WP_075628460.1">
    <property type="nucleotide sequence ID" value="NZ_FOAM01000004.1"/>
</dbReference>
<keyword evidence="1" id="KW-1277">Toxin-antitoxin system</keyword>
<protein>
    <recommendedName>
        <fullName evidence="4">Type II toxin-antitoxin system ParD family antitoxin</fullName>
    </recommendedName>
</protein>
<evidence type="ECO:0000256" key="1">
    <source>
        <dbReference type="ARBA" id="ARBA00022649"/>
    </source>
</evidence>
<keyword evidence="3" id="KW-1185">Reference proteome</keyword>
<evidence type="ECO:0008006" key="4">
    <source>
        <dbReference type="Google" id="ProtNLM"/>
    </source>
</evidence>
<dbReference type="InterPro" id="IPR038296">
    <property type="entry name" value="ParD_sf"/>
</dbReference>
<dbReference type="InterPro" id="IPR010985">
    <property type="entry name" value="Ribbon_hlx_hlx"/>
</dbReference>
<dbReference type="AlphaFoldDB" id="A0A1Q9AUI6"/>
<dbReference type="GO" id="GO:0006355">
    <property type="term" value="P:regulation of DNA-templated transcription"/>
    <property type="evidence" value="ECO:0007669"/>
    <property type="project" value="InterPro"/>
</dbReference>
<dbReference type="Pfam" id="PF03693">
    <property type="entry name" value="ParD_antitoxin"/>
    <property type="match status" value="1"/>
</dbReference>
<dbReference type="NCBIfam" id="TIGR02606">
    <property type="entry name" value="antidote_CC2985"/>
    <property type="match status" value="1"/>
</dbReference>
<dbReference type="EMBL" id="MKIP01000053">
    <property type="protein sequence ID" value="OLP59117.1"/>
    <property type="molecule type" value="Genomic_DNA"/>
</dbReference>
<sequence>MTVKASVSISDQQDAFARRLVEEGRYSSVSAVVQQGLELLREQTEMKEAELAALKALLDERRKGPFLTMEESRQQIEEMLARKKAALGL</sequence>
<dbReference type="Proteomes" id="UP000186364">
    <property type="component" value="Unassembled WGS sequence"/>
</dbReference>
<name>A0A1Q9AUI6_9HYPH</name>
<comment type="caution">
    <text evidence="2">The sequence shown here is derived from an EMBL/GenBank/DDBJ whole genome shotgun (WGS) entry which is preliminary data.</text>
</comment>
<reference evidence="2 3" key="1">
    <citation type="submission" date="2016-09" db="EMBL/GenBank/DDBJ databases">
        <title>Rhizobium sp. nov., a novel species isolated from the rice rhizosphere.</title>
        <authorList>
            <person name="Zhao J."/>
            <person name="Zhang X."/>
        </authorList>
    </citation>
    <scope>NUCLEOTIDE SEQUENCE [LARGE SCALE GENOMIC DNA]</scope>
    <source>
        <strain evidence="2 3">1.7048</strain>
    </source>
</reference>
<dbReference type="InterPro" id="IPR022789">
    <property type="entry name" value="ParD"/>
</dbReference>
<accession>A0A1Q9AUI6</accession>
<proteinExistence type="predicted"/>
<gene>
    <name evidence="2" type="ORF">BJF93_04145</name>
</gene>
<evidence type="ECO:0000313" key="3">
    <source>
        <dbReference type="Proteomes" id="UP000186364"/>
    </source>
</evidence>
<dbReference type="OrthoDB" id="8392969at2"/>
<evidence type="ECO:0000313" key="2">
    <source>
        <dbReference type="EMBL" id="OLP59117.1"/>
    </source>
</evidence>
<dbReference type="SUPFAM" id="SSF47598">
    <property type="entry name" value="Ribbon-helix-helix"/>
    <property type="match status" value="1"/>
</dbReference>